<proteinExistence type="inferred from homology"/>
<dbReference type="PANTHER" id="PTHR30536">
    <property type="entry name" value="ALTRONATE/GALACTARATE DEHYDRATASE"/>
    <property type="match status" value="1"/>
</dbReference>
<dbReference type="Pfam" id="PF08666">
    <property type="entry name" value="SAF"/>
    <property type="match status" value="1"/>
</dbReference>
<evidence type="ECO:0000259" key="3">
    <source>
        <dbReference type="SMART" id="SM00858"/>
    </source>
</evidence>
<dbReference type="GO" id="GO:0019698">
    <property type="term" value="P:D-galacturonate catabolic process"/>
    <property type="evidence" value="ECO:0007669"/>
    <property type="project" value="TreeGrafter"/>
</dbReference>
<evidence type="ECO:0000256" key="2">
    <source>
        <dbReference type="ARBA" id="ARBA00023239"/>
    </source>
</evidence>
<reference evidence="4" key="2">
    <citation type="journal article" date="2021" name="PeerJ">
        <title>Extensive microbial diversity within the chicken gut microbiome revealed by metagenomics and culture.</title>
        <authorList>
            <person name="Gilroy R."/>
            <person name="Ravi A."/>
            <person name="Getino M."/>
            <person name="Pursley I."/>
            <person name="Horton D.L."/>
            <person name="Alikhan N.F."/>
            <person name="Baker D."/>
            <person name="Gharbi K."/>
            <person name="Hall N."/>
            <person name="Watson M."/>
            <person name="Adriaenssens E.M."/>
            <person name="Foster-Nyarko E."/>
            <person name="Jarju S."/>
            <person name="Secka A."/>
            <person name="Antonio M."/>
            <person name="Oren A."/>
            <person name="Chaudhuri R.R."/>
            <person name="La Ragione R."/>
            <person name="Hildebrand F."/>
            <person name="Pallen M.J."/>
        </authorList>
    </citation>
    <scope>NUCLEOTIDE SEQUENCE</scope>
    <source>
        <strain evidence="4">1748</strain>
    </source>
</reference>
<name>A0A9D9D8W2_9BACL</name>
<accession>A0A9D9D8W2</accession>
<evidence type="ECO:0000313" key="5">
    <source>
        <dbReference type="Proteomes" id="UP000823629"/>
    </source>
</evidence>
<dbReference type="GO" id="GO:0016829">
    <property type="term" value="F:lyase activity"/>
    <property type="evidence" value="ECO:0007669"/>
    <property type="project" value="UniProtKB-KW"/>
</dbReference>
<dbReference type="AlphaFoldDB" id="A0A9D9D8W2"/>
<evidence type="ECO:0000256" key="1">
    <source>
        <dbReference type="ARBA" id="ARBA00010986"/>
    </source>
</evidence>
<dbReference type="Gene3D" id="2.30.130.110">
    <property type="match status" value="1"/>
</dbReference>
<protein>
    <submittedName>
        <fullName evidence="4">Altronate dehydratase</fullName>
    </submittedName>
</protein>
<keyword evidence="2" id="KW-0456">Lyase</keyword>
<dbReference type="InterPro" id="IPR052172">
    <property type="entry name" value="UxaA_altronate/galactarate_dh"/>
</dbReference>
<gene>
    <name evidence="4" type="ORF">IAC78_04155</name>
</gene>
<evidence type="ECO:0000313" key="4">
    <source>
        <dbReference type="EMBL" id="MBO8414643.1"/>
    </source>
</evidence>
<dbReference type="Proteomes" id="UP000823629">
    <property type="component" value="Unassembled WGS sequence"/>
</dbReference>
<organism evidence="4 5">
    <name type="scientific">Candidatus Scatoplasma merdavium</name>
    <dbReference type="NCBI Taxonomy" id="2840932"/>
    <lineage>
        <taxon>Bacteria</taxon>
        <taxon>Bacillati</taxon>
        <taxon>Bacillota</taxon>
        <taxon>Bacilli</taxon>
        <taxon>Bacillales</taxon>
        <taxon>Candidatus Scatoplasma</taxon>
    </lineage>
</organism>
<dbReference type="InterPro" id="IPR048332">
    <property type="entry name" value="GD_AH_C"/>
</dbReference>
<reference evidence="4" key="1">
    <citation type="submission" date="2020-10" db="EMBL/GenBank/DDBJ databases">
        <authorList>
            <person name="Gilroy R."/>
        </authorList>
    </citation>
    <scope>NUCLEOTIDE SEQUENCE</scope>
    <source>
        <strain evidence="4">1748</strain>
    </source>
</reference>
<sequence>MSEVILIDKNDDVLIALHDIKKGTVVQGIQVKQDVKQAHKIARHDMPAGHKVIKYGEVIGELTDDVKAGEWIHSHNLITTLEERPTYTYKKSIPALEKASDKTFMGYVRKNGSVGIRNYLYIVPTVGCVNSIASELADKFISRHPEMSMRVKIASHPYGCSQLGDDFSVTRVILHGIAVNPNAGGTLVLGLGCENNRLSQFMETLEGADLERIESFNAQDYSDEIEEGLTRLEKLYAKMKDDVRVKCGLDKIVLGLKCGGSDGFSGLTANPLLGKVSEVIGSSGGKVLLTEVPEMFGAEQLLMNRAKDENTFNKIVSLINNFKDYYARNNQVCYENPSPGNKDGGITTLEEKSLGCVQKAGHMEVEDTLDYGERVRAKGLSLVNGPGNDIVASTNLVAAGANLICFTTGRGTPFGSIVPTVKIATNHILANKKKDWIDFDAEIAFDEGFDAAKEYLLDKLISICSGELTKQEQNGNSQIAIFKQGVTL</sequence>
<dbReference type="SMART" id="SM00858">
    <property type="entry name" value="SAF"/>
    <property type="match status" value="1"/>
</dbReference>
<comment type="similarity">
    <text evidence="1">Belongs to the UxaA family.</text>
</comment>
<comment type="caution">
    <text evidence="4">The sequence shown here is derived from an EMBL/GenBank/DDBJ whole genome shotgun (WGS) entry which is preliminary data.</text>
</comment>
<dbReference type="InterPro" id="IPR007392">
    <property type="entry name" value="GD_AH_second"/>
</dbReference>
<feature type="domain" description="SAF" evidence="3">
    <location>
        <begin position="11"/>
        <end position="78"/>
    </location>
</feature>
<dbReference type="InterPro" id="IPR044144">
    <property type="entry name" value="SAF_UxaA/GarD"/>
</dbReference>
<dbReference type="InterPro" id="IPR013974">
    <property type="entry name" value="SAF"/>
</dbReference>
<dbReference type="Pfam" id="PF04295">
    <property type="entry name" value="GD_AH_second"/>
    <property type="match status" value="1"/>
</dbReference>
<dbReference type="PANTHER" id="PTHR30536:SF5">
    <property type="entry name" value="ALTRONATE DEHYDRATASE"/>
    <property type="match status" value="1"/>
</dbReference>
<dbReference type="EMBL" id="JADING010000120">
    <property type="protein sequence ID" value="MBO8414643.1"/>
    <property type="molecule type" value="Genomic_DNA"/>
</dbReference>
<dbReference type="Pfam" id="PF20629">
    <property type="entry name" value="GD_AH_C"/>
    <property type="match status" value="1"/>
</dbReference>
<dbReference type="CDD" id="cd11613">
    <property type="entry name" value="SAF_AH_GD"/>
    <property type="match status" value="1"/>
</dbReference>